<dbReference type="RefSeq" id="WP_273629841.1">
    <property type="nucleotide sequence ID" value="NZ_CP117167.1"/>
</dbReference>
<keyword evidence="1" id="KW-0472">Membrane</keyword>
<proteinExistence type="predicted"/>
<keyword evidence="1" id="KW-0812">Transmembrane</keyword>
<evidence type="ECO:0000313" key="2">
    <source>
        <dbReference type="EMBL" id="WCT11652.1"/>
    </source>
</evidence>
<dbReference type="Proteomes" id="UP001216139">
    <property type="component" value="Chromosome"/>
</dbReference>
<feature type="transmembrane region" description="Helical" evidence="1">
    <location>
        <begin position="12"/>
        <end position="32"/>
    </location>
</feature>
<feature type="transmembrane region" description="Helical" evidence="1">
    <location>
        <begin position="44"/>
        <end position="61"/>
    </location>
</feature>
<evidence type="ECO:0000313" key="3">
    <source>
        <dbReference type="Proteomes" id="UP001216139"/>
    </source>
</evidence>
<evidence type="ECO:0000256" key="1">
    <source>
        <dbReference type="SAM" id="Phobius"/>
    </source>
</evidence>
<gene>
    <name evidence="2" type="ORF">PQO05_23260</name>
</gene>
<sequence>MTEADALLIHQIIYSIAGIIWIILIAGILYNIIKNASQKIKLNVLYLINSLVFLVGIEFYFRLALITQGPKQATREASIKILQAQCLEEMLRFLLISLLISVGLIGINIFYQRIVTKVIDRKLLVRLASIDFLVLLVLSLNSILGYYIGMIREINSYHHHYLLMR</sequence>
<feature type="transmembrane region" description="Helical" evidence="1">
    <location>
        <begin position="123"/>
        <end position="148"/>
    </location>
</feature>
<keyword evidence="3" id="KW-1185">Reference proteome</keyword>
<organism evidence="2 3">
    <name type="scientific">Mucilaginibacter jinjuensis</name>
    <dbReference type="NCBI Taxonomy" id="1176721"/>
    <lineage>
        <taxon>Bacteria</taxon>
        <taxon>Pseudomonadati</taxon>
        <taxon>Bacteroidota</taxon>
        <taxon>Sphingobacteriia</taxon>
        <taxon>Sphingobacteriales</taxon>
        <taxon>Sphingobacteriaceae</taxon>
        <taxon>Mucilaginibacter</taxon>
    </lineage>
</organism>
<feature type="transmembrane region" description="Helical" evidence="1">
    <location>
        <begin position="90"/>
        <end position="111"/>
    </location>
</feature>
<accession>A0ABY7T7K2</accession>
<protein>
    <submittedName>
        <fullName evidence="2">Uncharacterized protein</fullName>
    </submittedName>
</protein>
<dbReference type="EMBL" id="CP117167">
    <property type="protein sequence ID" value="WCT11652.1"/>
    <property type="molecule type" value="Genomic_DNA"/>
</dbReference>
<reference evidence="2 3" key="1">
    <citation type="submission" date="2023-02" db="EMBL/GenBank/DDBJ databases">
        <title>Genome sequence of Mucilaginibacter jinjuensis strain KACC 16571.</title>
        <authorList>
            <person name="Kim S."/>
            <person name="Heo J."/>
            <person name="Kwon S.-W."/>
        </authorList>
    </citation>
    <scope>NUCLEOTIDE SEQUENCE [LARGE SCALE GENOMIC DNA]</scope>
    <source>
        <strain evidence="2 3">KACC 16571</strain>
    </source>
</reference>
<keyword evidence="1" id="KW-1133">Transmembrane helix</keyword>
<name>A0ABY7T7K2_9SPHI</name>